<sequence>MPVPNRPLYMDIYDDLFSHIKQGVYDSETPLPPERDLCAYYHVSRSTVRGALRELQKNGLIRTIQGSGTFVQSQVIEQQLLNFYSFTDELKNRGTDFGCTIVDYQLISADDKLAQKMNCPKGSAIHLLVRLRCAASAPLMVEYTYLPQSRFHKINAAALPNASLYEYLRSKYGLRMDHAMETLQPILPSPREKELLSVTHPIPCMLLERFSYEEDVLVEYTRSVVRGDKYIFKVRLDNRTNKPEVNPT</sequence>
<dbReference type="InterPro" id="IPR036388">
    <property type="entry name" value="WH-like_DNA-bd_sf"/>
</dbReference>
<dbReference type="InterPro" id="IPR050679">
    <property type="entry name" value="Bact_HTH_transcr_reg"/>
</dbReference>
<dbReference type="GO" id="GO:0045892">
    <property type="term" value="P:negative regulation of DNA-templated transcription"/>
    <property type="evidence" value="ECO:0007669"/>
    <property type="project" value="TreeGrafter"/>
</dbReference>
<keyword evidence="1" id="KW-0805">Transcription regulation</keyword>
<evidence type="ECO:0000256" key="1">
    <source>
        <dbReference type="ARBA" id="ARBA00023015"/>
    </source>
</evidence>
<dbReference type="SUPFAM" id="SSF64288">
    <property type="entry name" value="Chorismate lyase-like"/>
    <property type="match status" value="1"/>
</dbReference>
<evidence type="ECO:0000256" key="3">
    <source>
        <dbReference type="ARBA" id="ARBA00023163"/>
    </source>
</evidence>
<dbReference type="PANTHER" id="PTHR44846">
    <property type="entry name" value="MANNOSYL-D-GLYCERATE TRANSPORT/METABOLISM SYSTEM REPRESSOR MNGR-RELATED"/>
    <property type="match status" value="1"/>
</dbReference>
<evidence type="ECO:0000256" key="2">
    <source>
        <dbReference type="ARBA" id="ARBA00023125"/>
    </source>
</evidence>
<evidence type="ECO:0000313" key="5">
    <source>
        <dbReference type="EMBL" id="SBW05367.1"/>
    </source>
</evidence>
<reference evidence="5" key="1">
    <citation type="submission" date="2016-04" db="EMBL/GenBank/DDBJ databases">
        <authorList>
            <person name="Evans L.H."/>
            <person name="Alamgir A."/>
            <person name="Owens N."/>
            <person name="Weber N.D."/>
            <person name="Virtaneva K."/>
            <person name="Barbian K."/>
            <person name="Babar A."/>
            <person name="Rosenke K."/>
        </authorList>
    </citation>
    <scope>NUCLEOTIDE SEQUENCE</scope>
    <source>
        <strain evidence="5">86</strain>
    </source>
</reference>
<proteinExistence type="predicted"/>
<dbReference type="Pfam" id="PF07702">
    <property type="entry name" value="UTRA"/>
    <property type="match status" value="1"/>
</dbReference>
<dbReference type="Gene3D" id="1.10.10.10">
    <property type="entry name" value="Winged helix-like DNA-binding domain superfamily/Winged helix DNA-binding domain"/>
    <property type="match status" value="1"/>
</dbReference>
<dbReference type="SMART" id="SM00866">
    <property type="entry name" value="UTRA"/>
    <property type="match status" value="1"/>
</dbReference>
<keyword evidence="2" id="KW-0238">DNA-binding</keyword>
<dbReference type="PRINTS" id="PR00035">
    <property type="entry name" value="HTHGNTR"/>
</dbReference>
<dbReference type="AlphaFoldDB" id="A0A212K118"/>
<dbReference type="PANTHER" id="PTHR44846:SF1">
    <property type="entry name" value="MANNOSYL-D-GLYCERATE TRANSPORT_METABOLISM SYSTEM REPRESSOR MNGR-RELATED"/>
    <property type="match status" value="1"/>
</dbReference>
<protein>
    <submittedName>
        <fullName evidence="5">UbiC transcription regulator-associated domain protein</fullName>
    </submittedName>
</protein>
<keyword evidence="3" id="KW-0804">Transcription</keyword>
<dbReference type="InterPro" id="IPR036390">
    <property type="entry name" value="WH_DNA-bd_sf"/>
</dbReference>
<dbReference type="Gene3D" id="3.40.1410.10">
    <property type="entry name" value="Chorismate lyase-like"/>
    <property type="match status" value="1"/>
</dbReference>
<dbReference type="InterPro" id="IPR000524">
    <property type="entry name" value="Tscrpt_reg_HTH_GntR"/>
</dbReference>
<dbReference type="EMBL" id="FLUN01000001">
    <property type="protein sequence ID" value="SBW05367.1"/>
    <property type="molecule type" value="Genomic_DNA"/>
</dbReference>
<organism evidence="5">
    <name type="scientific">uncultured Eubacteriales bacterium</name>
    <dbReference type="NCBI Taxonomy" id="172733"/>
    <lineage>
        <taxon>Bacteria</taxon>
        <taxon>Bacillati</taxon>
        <taxon>Bacillota</taxon>
        <taxon>Clostridia</taxon>
        <taxon>Eubacteriales</taxon>
        <taxon>environmental samples</taxon>
    </lineage>
</organism>
<dbReference type="GO" id="GO:0003700">
    <property type="term" value="F:DNA-binding transcription factor activity"/>
    <property type="evidence" value="ECO:0007669"/>
    <property type="project" value="InterPro"/>
</dbReference>
<feature type="domain" description="HTH gntR-type" evidence="4">
    <location>
        <begin position="6"/>
        <end position="74"/>
    </location>
</feature>
<dbReference type="CDD" id="cd07377">
    <property type="entry name" value="WHTH_GntR"/>
    <property type="match status" value="1"/>
</dbReference>
<evidence type="ECO:0000259" key="4">
    <source>
        <dbReference type="PROSITE" id="PS50949"/>
    </source>
</evidence>
<dbReference type="PROSITE" id="PS50949">
    <property type="entry name" value="HTH_GNTR"/>
    <property type="match status" value="1"/>
</dbReference>
<dbReference type="InterPro" id="IPR011663">
    <property type="entry name" value="UTRA"/>
</dbReference>
<dbReference type="SMART" id="SM00345">
    <property type="entry name" value="HTH_GNTR"/>
    <property type="match status" value="1"/>
</dbReference>
<dbReference type="Pfam" id="PF00392">
    <property type="entry name" value="GntR"/>
    <property type="match status" value="1"/>
</dbReference>
<accession>A0A212K118</accession>
<dbReference type="SUPFAM" id="SSF46785">
    <property type="entry name" value="Winged helix' DNA-binding domain"/>
    <property type="match status" value="1"/>
</dbReference>
<name>A0A212K118_9FIRM</name>
<gene>
    <name evidence="5" type="ORF">KL86CLO1_12022</name>
</gene>
<dbReference type="InterPro" id="IPR028978">
    <property type="entry name" value="Chorismate_lyase_/UTRA_dom_sf"/>
</dbReference>
<dbReference type="GO" id="GO:0003677">
    <property type="term" value="F:DNA binding"/>
    <property type="evidence" value="ECO:0007669"/>
    <property type="project" value="UniProtKB-KW"/>
</dbReference>